<organism evidence="1 2">
    <name type="scientific">Rothia mucilaginosa M508</name>
    <dbReference type="NCBI Taxonomy" id="563033"/>
    <lineage>
        <taxon>Bacteria</taxon>
        <taxon>Bacillati</taxon>
        <taxon>Actinomycetota</taxon>
        <taxon>Actinomycetes</taxon>
        <taxon>Micrococcales</taxon>
        <taxon>Micrococcaceae</taxon>
        <taxon>Rothia</taxon>
    </lineage>
</organism>
<dbReference type="PANTHER" id="PTHR30283:SF4">
    <property type="entry name" value="PEROXIDE STRESS RESISTANCE PROTEIN YAAA"/>
    <property type="match status" value="1"/>
</dbReference>
<dbReference type="Pfam" id="PF03883">
    <property type="entry name" value="H2O2_YaaD"/>
    <property type="match status" value="1"/>
</dbReference>
<gene>
    <name evidence="1" type="ORF">HMPREF0737_01095</name>
</gene>
<evidence type="ECO:0000313" key="1">
    <source>
        <dbReference type="EMBL" id="EHB87972.1"/>
    </source>
</evidence>
<dbReference type="GO" id="GO:0033194">
    <property type="term" value="P:response to hydroperoxide"/>
    <property type="evidence" value="ECO:0007669"/>
    <property type="project" value="TreeGrafter"/>
</dbReference>
<dbReference type="GO" id="GO:0005829">
    <property type="term" value="C:cytosol"/>
    <property type="evidence" value="ECO:0007669"/>
    <property type="project" value="TreeGrafter"/>
</dbReference>
<dbReference type="PATRIC" id="fig|563033.4.peg.1092"/>
<dbReference type="PANTHER" id="PTHR30283">
    <property type="entry name" value="PEROXIDE STRESS RESPONSE PROTEIN YAAA"/>
    <property type="match status" value="1"/>
</dbReference>
<dbReference type="InterPro" id="IPR005583">
    <property type="entry name" value="YaaA"/>
</dbReference>
<dbReference type="HOGENOM" id="CLU_071581_0_0_11"/>
<comment type="caution">
    <text evidence="1">The sequence shown here is derived from an EMBL/GenBank/DDBJ whole genome shotgun (WGS) entry which is preliminary data.</text>
</comment>
<evidence type="ECO:0000313" key="2">
    <source>
        <dbReference type="Proteomes" id="UP000004897"/>
    </source>
</evidence>
<sequence length="335" mass="35859">MEPGLSSKHVCLAIAQTARFTQPIIRTPLDVAISRVRFAGTHGYTSDLAGTLTSRNYTAPRSYTASRGYTGEMLILLPPSEGKTPAPAGNAPVCFADLSFPELTAERESVLEELAAVSSGPDALTELKVGASLAAEVERNTRLLTEPAQPAIRTYTGVLFEALDYASFSPAERDAAHWSLLISSALWGILRPEDAIPAYRLSMGVKLGSVGALASFWKGALGTALEATARDQLILDCRSAAYAKSWVTPPSQTLAVRVERVAADGSRKVVSHMAKHYRGLFARYLIQSGLAARPIDGSTAGIAEFLEEVSEDWSVECTLPTARKAGILTLLVHEQ</sequence>
<dbReference type="Proteomes" id="UP000004897">
    <property type="component" value="Unassembled WGS sequence"/>
</dbReference>
<dbReference type="EMBL" id="ACSB01000008">
    <property type="protein sequence ID" value="EHB87972.1"/>
    <property type="molecule type" value="Genomic_DNA"/>
</dbReference>
<reference evidence="1 2" key="1">
    <citation type="submission" date="2011-08" db="EMBL/GenBank/DDBJ databases">
        <title>The Genome Sequence of Rothia mucilaginosa M508.</title>
        <authorList>
            <consortium name="The Broad Institute Genome Sequencing Platform"/>
            <consortium name="The Broad Institute Genome Sequencing Center for Infectious Disease"/>
            <person name="Earl A."/>
            <person name="Ward D."/>
            <person name="Feldgarden M."/>
            <person name="Gevers D."/>
            <person name="Sibley C.D."/>
            <person name="Field T.R."/>
            <person name="Grinwis M."/>
            <person name="Eshaghurshan C.S."/>
            <person name="Surette M.G."/>
            <person name="Young S.K."/>
            <person name="Zeng Q."/>
            <person name="Gargeya S."/>
            <person name="Fitzgerald M."/>
            <person name="Haas B."/>
            <person name="Abouelleil A."/>
            <person name="Alvarado L."/>
            <person name="Arachchi H.M."/>
            <person name="Berlin A."/>
            <person name="Brown A."/>
            <person name="Chapman S.B."/>
            <person name="Chen Z."/>
            <person name="Dunbar C."/>
            <person name="Freedman E."/>
            <person name="Gearin G."/>
            <person name="Gellesch M."/>
            <person name="Goldberg J."/>
            <person name="Griggs A."/>
            <person name="Gujja S."/>
            <person name="Heiman D."/>
            <person name="Howarth C."/>
            <person name="Larson L."/>
            <person name="Lui A."/>
            <person name="MacDonald P.J.P."/>
            <person name="Montmayeur A."/>
            <person name="Murphy C."/>
            <person name="Neiman D."/>
            <person name="Pearson M."/>
            <person name="Priest M."/>
            <person name="Roberts A."/>
            <person name="Saif S."/>
            <person name="Shea T."/>
            <person name="Shenoy N."/>
            <person name="Sisk P."/>
            <person name="Stolte C."/>
            <person name="Sykes S."/>
            <person name="Wortman J."/>
            <person name="Nusbaum C."/>
            <person name="Birren B."/>
        </authorList>
    </citation>
    <scope>NUCLEOTIDE SEQUENCE [LARGE SCALE GENOMIC DNA]</scope>
    <source>
        <strain evidence="1 2">M508</strain>
    </source>
</reference>
<protein>
    <submittedName>
        <fullName evidence="1">Uncharacterized protein</fullName>
    </submittedName>
</protein>
<dbReference type="AlphaFoldDB" id="G5ES35"/>
<name>G5ES35_9MICC</name>
<accession>G5ES35</accession>
<proteinExistence type="predicted"/>